<organism evidence="7 8">
    <name type="scientific">Leptospira vanthielii serovar Holland str. Waz Holland = ATCC 700522</name>
    <dbReference type="NCBI Taxonomy" id="1218591"/>
    <lineage>
        <taxon>Bacteria</taxon>
        <taxon>Pseudomonadati</taxon>
        <taxon>Spirochaetota</taxon>
        <taxon>Spirochaetia</taxon>
        <taxon>Leptospirales</taxon>
        <taxon>Leptospiraceae</taxon>
        <taxon>Leptospira</taxon>
    </lineage>
</organism>
<reference evidence="7 8" key="1">
    <citation type="submission" date="2013-03" db="EMBL/GenBank/DDBJ databases">
        <authorList>
            <person name="Harkins D.M."/>
            <person name="Durkin A.S."/>
            <person name="Brinkac L.M."/>
            <person name="Haft D.H."/>
            <person name="Selengut J.D."/>
            <person name="Sanka R."/>
            <person name="DePew J."/>
            <person name="Purushe J."/>
            <person name="Galloway R.L."/>
            <person name="Vinetz J.M."/>
            <person name="Sutton G.G."/>
            <person name="Nierman W.C."/>
            <person name="Fouts D.E."/>
        </authorList>
    </citation>
    <scope>NUCLEOTIDE SEQUENCE [LARGE SCALE GENOMIC DNA]</scope>
    <source>
        <strain evidence="7 8">Waz Holland</strain>
    </source>
</reference>
<keyword evidence="3" id="KW-0479">Metal-binding</keyword>
<dbReference type="InterPro" id="IPR003782">
    <property type="entry name" value="SCO1/SenC"/>
</dbReference>
<feature type="binding site" evidence="3">
    <location>
        <position position="110"/>
    </location>
    <ligand>
        <name>Cu cation</name>
        <dbReference type="ChEBI" id="CHEBI:23378"/>
    </ligand>
</feature>
<name>N1VYL5_9LEPT</name>
<keyword evidence="2 3" id="KW-0186">Copper</keyword>
<feature type="transmembrane region" description="Helical" evidence="5">
    <location>
        <begin position="9"/>
        <end position="27"/>
    </location>
</feature>
<dbReference type="Gene3D" id="3.40.30.10">
    <property type="entry name" value="Glutaredoxin"/>
    <property type="match status" value="1"/>
</dbReference>
<proteinExistence type="inferred from homology"/>
<feature type="disulfide bond" description="Redox-active" evidence="4">
    <location>
        <begin position="106"/>
        <end position="110"/>
    </location>
</feature>
<dbReference type="Proteomes" id="UP000012227">
    <property type="component" value="Unassembled WGS sequence"/>
</dbReference>
<dbReference type="CDD" id="cd02968">
    <property type="entry name" value="SCO"/>
    <property type="match status" value="1"/>
</dbReference>
<feature type="domain" description="Thioredoxin" evidence="6">
    <location>
        <begin position="68"/>
        <end position="233"/>
    </location>
</feature>
<comment type="caution">
    <text evidence="7">The sequence shown here is derived from an EMBL/GenBank/DDBJ whole genome shotgun (WGS) entry which is preliminary data.</text>
</comment>
<feature type="binding site" evidence="3">
    <location>
        <position position="196"/>
    </location>
    <ligand>
        <name>Cu cation</name>
        <dbReference type="ChEBI" id="CHEBI:23378"/>
    </ligand>
</feature>
<dbReference type="PANTHER" id="PTHR12151:SF25">
    <property type="entry name" value="LINALOOL DEHYDRATASE_ISOMERASE DOMAIN-CONTAINING PROTEIN"/>
    <property type="match status" value="1"/>
</dbReference>
<keyword evidence="5" id="KW-0812">Transmembrane</keyword>
<dbReference type="Pfam" id="PF02630">
    <property type="entry name" value="SCO1-SenC"/>
    <property type="match status" value="1"/>
</dbReference>
<keyword evidence="4" id="KW-1015">Disulfide bond</keyword>
<dbReference type="InterPro" id="IPR036249">
    <property type="entry name" value="Thioredoxin-like_sf"/>
</dbReference>
<evidence type="ECO:0000313" key="8">
    <source>
        <dbReference type="Proteomes" id="UP000012227"/>
    </source>
</evidence>
<dbReference type="GO" id="GO:0046872">
    <property type="term" value="F:metal ion binding"/>
    <property type="evidence" value="ECO:0007669"/>
    <property type="project" value="UniProtKB-KW"/>
</dbReference>
<gene>
    <name evidence="7" type="ORF">LEP1GSC199_2690</name>
</gene>
<feature type="binding site" evidence="3">
    <location>
        <position position="106"/>
    </location>
    <ligand>
        <name>Cu cation</name>
        <dbReference type="ChEBI" id="CHEBI:23378"/>
    </ligand>
</feature>
<evidence type="ECO:0000313" key="7">
    <source>
        <dbReference type="EMBL" id="EMY69044.1"/>
    </source>
</evidence>
<evidence type="ECO:0000259" key="6">
    <source>
        <dbReference type="PROSITE" id="PS51352"/>
    </source>
</evidence>
<dbReference type="EMBL" id="AOGY02000062">
    <property type="protein sequence ID" value="EMY69044.1"/>
    <property type="molecule type" value="Genomic_DNA"/>
</dbReference>
<evidence type="ECO:0000256" key="3">
    <source>
        <dbReference type="PIRSR" id="PIRSR603782-1"/>
    </source>
</evidence>
<evidence type="ECO:0000256" key="1">
    <source>
        <dbReference type="ARBA" id="ARBA00010996"/>
    </source>
</evidence>
<evidence type="ECO:0000256" key="2">
    <source>
        <dbReference type="ARBA" id="ARBA00023008"/>
    </source>
</evidence>
<evidence type="ECO:0000256" key="5">
    <source>
        <dbReference type="SAM" id="Phobius"/>
    </source>
</evidence>
<dbReference type="InterPro" id="IPR013766">
    <property type="entry name" value="Thioredoxin_domain"/>
</dbReference>
<dbReference type="RefSeq" id="WP_002986401.1">
    <property type="nucleotide sequence ID" value="NZ_AOGY02000062.1"/>
</dbReference>
<dbReference type="SUPFAM" id="SSF52833">
    <property type="entry name" value="Thioredoxin-like"/>
    <property type="match status" value="1"/>
</dbReference>
<dbReference type="AlphaFoldDB" id="N1VYL5"/>
<comment type="similarity">
    <text evidence="1">Belongs to the SCO1/2 family.</text>
</comment>
<keyword evidence="5" id="KW-1133">Transmembrane helix</keyword>
<evidence type="ECO:0000256" key="4">
    <source>
        <dbReference type="PIRSR" id="PIRSR603782-2"/>
    </source>
</evidence>
<protein>
    <submittedName>
        <fullName evidence="7">SCO1/SenC</fullName>
    </submittedName>
</protein>
<keyword evidence="5" id="KW-0472">Membrane</keyword>
<dbReference type="PROSITE" id="PS51352">
    <property type="entry name" value="THIOREDOXIN_2"/>
    <property type="match status" value="1"/>
</dbReference>
<sequence length="246" mass="28756">MKNIRYSGIFIKYVILIFCFFSCGWFGREDGEKDFNLTFFATPQKDRLPYFRGSDLEVFWMEGDQQLPTNVRKVDPFTFQNQLGQSIDESHFKGKITIVSFFFAKCHGLCPNIIRNLKFVQSEITKRKDIQIVSYSVTPDLDNPLELKKFAEEKGIYSQYWNLLTGDREKVFDLARNTFQADTNTTNKNPKKDFVHSEQIFLIGPDLHFRGIYNGNRGESIKTMLEDIKLLMRELPTNKQQTPSKI</sequence>
<accession>N1VYL5</accession>
<dbReference type="STRING" id="1218591.LEP1GSC199_2690"/>
<dbReference type="PANTHER" id="PTHR12151">
    <property type="entry name" value="ELECTRON TRANSPORT PROTIN SCO1/SENC FAMILY MEMBER"/>
    <property type="match status" value="1"/>
</dbReference>